<dbReference type="InParanoid" id="K1R7R2"/>
<evidence type="ECO:0000259" key="8">
    <source>
        <dbReference type="SMART" id="SM00385"/>
    </source>
</evidence>
<reference evidence="9" key="1">
    <citation type="journal article" date="2012" name="Nature">
        <title>The oyster genome reveals stress adaptation and complexity of shell formation.</title>
        <authorList>
            <person name="Zhang G."/>
            <person name="Fang X."/>
            <person name="Guo X."/>
            <person name="Li L."/>
            <person name="Luo R."/>
            <person name="Xu F."/>
            <person name="Yang P."/>
            <person name="Zhang L."/>
            <person name="Wang X."/>
            <person name="Qi H."/>
            <person name="Xiong Z."/>
            <person name="Que H."/>
            <person name="Xie Y."/>
            <person name="Holland P.W."/>
            <person name="Paps J."/>
            <person name="Zhu Y."/>
            <person name="Wu F."/>
            <person name="Chen Y."/>
            <person name="Wang J."/>
            <person name="Peng C."/>
            <person name="Meng J."/>
            <person name="Yang L."/>
            <person name="Liu J."/>
            <person name="Wen B."/>
            <person name="Zhang N."/>
            <person name="Huang Z."/>
            <person name="Zhu Q."/>
            <person name="Feng Y."/>
            <person name="Mount A."/>
            <person name="Hedgecock D."/>
            <person name="Xu Z."/>
            <person name="Liu Y."/>
            <person name="Domazet-Loso T."/>
            <person name="Du Y."/>
            <person name="Sun X."/>
            <person name="Zhang S."/>
            <person name="Liu B."/>
            <person name="Cheng P."/>
            <person name="Jiang X."/>
            <person name="Li J."/>
            <person name="Fan D."/>
            <person name="Wang W."/>
            <person name="Fu W."/>
            <person name="Wang T."/>
            <person name="Wang B."/>
            <person name="Zhang J."/>
            <person name="Peng Z."/>
            <person name="Li Y."/>
            <person name="Li N."/>
            <person name="Wang J."/>
            <person name="Chen M."/>
            <person name="He Y."/>
            <person name="Tan F."/>
            <person name="Song X."/>
            <person name="Zheng Q."/>
            <person name="Huang R."/>
            <person name="Yang H."/>
            <person name="Du X."/>
            <person name="Chen L."/>
            <person name="Yang M."/>
            <person name="Gaffney P.M."/>
            <person name="Wang S."/>
            <person name="Luo L."/>
            <person name="She Z."/>
            <person name="Ming Y."/>
            <person name="Huang W."/>
            <person name="Zhang S."/>
            <person name="Huang B."/>
            <person name="Zhang Y."/>
            <person name="Qu T."/>
            <person name="Ni P."/>
            <person name="Miao G."/>
            <person name="Wang J."/>
            <person name="Wang Q."/>
            <person name="Steinberg C.E."/>
            <person name="Wang H."/>
            <person name="Li N."/>
            <person name="Qian L."/>
            <person name="Zhang G."/>
            <person name="Li Y."/>
            <person name="Yang H."/>
            <person name="Liu X."/>
            <person name="Wang J."/>
            <person name="Yin Y."/>
            <person name="Wang J."/>
        </authorList>
    </citation>
    <scope>NUCLEOTIDE SEQUENCE [LARGE SCALE GENOMIC DNA]</scope>
    <source>
        <strain evidence="9">05x7-T-G4-1.051#20</strain>
    </source>
</reference>
<keyword evidence="4" id="KW-0131">Cell cycle</keyword>
<dbReference type="GO" id="GO:0006351">
    <property type="term" value="P:DNA-templated transcription"/>
    <property type="evidence" value="ECO:0007669"/>
    <property type="project" value="InterPro"/>
</dbReference>
<dbReference type="CDD" id="cd20525">
    <property type="entry name" value="CYCLIN_CCNH_rpt2"/>
    <property type="match status" value="1"/>
</dbReference>
<keyword evidence="3 7" id="KW-0195">Cyclin</keyword>
<dbReference type="GO" id="GO:0006357">
    <property type="term" value="P:regulation of transcription by RNA polymerase II"/>
    <property type="evidence" value="ECO:0007669"/>
    <property type="project" value="InterPro"/>
</dbReference>
<evidence type="ECO:0000256" key="1">
    <source>
        <dbReference type="ARBA" id="ARBA00008638"/>
    </source>
</evidence>
<dbReference type="CDD" id="cd20524">
    <property type="entry name" value="CYCLIN_CCNH_rpt1"/>
    <property type="match status" value="1"/>
</dbReference>
<dbReference type="SUPFAM" id="SSF47954">
    <property type="entry name" value="Cyclin-like"/>
    <property type="match status" value="2"/>
</dbReference>
<evidence type="ECO:0000256" key="5">
    <source>
        <dbReference type="ARBA" id="ARBA00025343"/>
    </source>
</evidence>
<dbReference type="Pfam" id="PF00134">
    <property type="entry name" value="Cyclin_N"/>
    <property type="match status" value="1"/>
</dbReference>
<feature type="domain" description="Cyclin-like" evidence="8">
    <location>
        <begin position="62"/>
        <end position="149"/>
    </location>
</feature>
<evidence type="ECO:0000256" key="4">
    <source>
        <dbReference type="ARBA" id="ARBA00023306"/>
    </source>
</evidence>
<organism evidence="9">
    <name type="scientific">Magallana gigas</name>
    <name type="common">Pacific oyster</name>
    <name type="synonym">Crassostrea gigas</name>
    <dbReference type="NCBI Taxonomy" id="29159"/>
    <lineage>
        <taxon>Eukaryota</taxon>
        <taxon>Metazoa</taxon>
        <taxon>Spiralia</taxon>
        <taxon>Lophotrochozoa</taxon>
        <taxon>Mollusca</taxon>
        <taxon>Bivalvia</taxon>
        <taxon>Autobranchia</taxon>
        <taxon>Pteriomorphia</taxon>
        <taxon>Ostreida</taxon>
        <taxon>Ostreoidea</taxon>
        <taxon>Ostreidae</taxon>
        <taxon>Magallana</taxon>
    </lineage>
</organism>
<dbReference type="FunCoup" id="K1R7R2">
    <property type="interactions" value="1553"/>
</dbReference>
<dbReference type="NCBIfam" id="TIGR00569">
    <property type="entry name" value="ccl1"/>
    <property type="match status" value="1"/>
</dbReference>
<dbReference type="PANTHER" id="PTHR10026">
    <property type="entry name" value="CYCLIN"/>
    <property type="match status" value="1"/>
</dbReference>
<gene>
    <name evidence="9" type="ORF">CGI_10025093</name>
</gene>
<dbReference type="SMART" id="SM00385">
    <property type="entry name" value="CYCLIN"/>
    <property type="match status" value="1"/>
</dbReference>
<comment type="function">
    <text evidence="5">Regulates CDK7, the catalytic subunit of the CDK-activating kinase (CAK) enzymatic complex. CAK activates the cyclin-associated kinases CDK1, CDK2, CDK4 and CDK6 by threonine phosphorylation. CAK complexed to the core-TFIIH basal transcription factor activates RNA polymerase II by serine phosphorylation of the repetitive C-terminal domain (CTD) of its large subunit (POLR2A), allowing its escape from the promoter and elongation of the transcripts. Involved in cell cycle control and in RNA transcription by RNA polymerase II. Its expression and activity are constant throughout the cell cycle.</text>
</comment>
<dbReference type="AlphaFoldDB" id="K1R7R2"/>
<protein>
    <recommendedName>
        <fullName evidence="2">Cyclin-H</fullName>
    </recommendedName>
</protein>
<evidence type="ECO:0000256" key="7">
    <source>
        <dbReference type="RuleBase" id="RU000383"/>
    </source>
</evidence>
<sequence length="404" mass="47689">MFASSSQLKHWMFNNEGEIQSLRQEANERYVEEHGTKMSEEQRQAYFLTASEERHLCRHFEFVLKEFCSRFQPPMPKYVLGTALCYFKRFYINCSAMDYHPKDIMLTCVYLASKVEEFNVSINQFVGNLKGDREKFANIILTFELLLMDKLNYHLLIHNPYRPMEGLFIDLKTRFRVLENPEKLRKGAEEFLEKSLMTDVCMLFAPSQVALTAVLVSAAKEKANLDRYVTETLLKGMSPEDIKKLQVQIKKLRYMVKSQEQIPREQMAHLQRKLDHCRNQENNPESEVYKRKLQEMLNEDEEIQTKKRKKISENGLLVHFKCLTKILNVNVKLQARYKENWRNDHNVALYRTLPFKNNTLLTGEKVKSTQWVFKQNGPGFVVAKLCKHNYSTLQKNACTEIWIE</sequence>
<dbReference type="InterPro" id="IPR036915">
    <property type="entry name" value="Cyclin-like_sf"/>
</dbReference>
<dbReference type="InterPro" id="IPR043198">
    <property type="entry name" value="Cyclin/Ssn8"/>
</dbReference>
<evidence type="ECO:0000256" key="6">
    <source>
        <dbReference type="ARBA" id="ARBA00026042"/>
    </source>
</evidence>
<dbReference type="InterPro" id="IPR013763">
    <property type="entry name" value="Cyclin-like_dom"/>
</dbReference>
<dbReference type="HOGENOM" id="CLU_022620_0_0_1"/>
<dbReference type="InterPro" id="IPR031658">
    <property type="entry name" value="Cyclin_C_2"/>
</dbReference>
<dbReference type="GO" id="GO:0070985">
    <property type="term" value="C:transcription factor TFIIK complex"/>
    <property type="evidence" value="ECO:0007669"/>
    <property type="project" value="InterPro"/>
</dbReference>
<accession>K1R7R2</accession>
<name>K1R7R2_MAGGI</name>
<dbReference type="InterPro" id="IPR027081">
    <property type="entry name" value="CyclinH/Ccl1"/>
</dbReference>
<dbReference type="GO" id="GO:0016538">
    <property type="term" value="F:cyclin-dependent protein serine/threonine kinase regulator activity"/>
    <property type="evidence" value="ECO:0007669"/>
    <property type="project" value="InterPro"/>
</dbReference>
<comment type="similarity">
    <text evidence="1">Belongs to the cyclin family. Cyclin C subfamily.</text>
</comment>
<dbReference type="EMBL" id="JH816450">
    <property type="protein sequence ID" value="EKC39639.1"/>
    <property type="molecule type" value="Genomic_DNA"/>
</dbReference>
<dbReference type="FunFam" id="1.10.472.10:FF:000029">
    <property type="entry name" value="Cyclin h"/>
    <property type="match status" value="1"/>
</dbReference>
<dbReference type="Gene3D" id="1.10.472.10">
    <property type="entry name" value="Cyclin-like"/>
    <property type="match status" value="2"/>
</dbReference>
<evidence type="ECO:0000313" key="9">
    <source>
        <dbReference type="EMBL" id="EKC39639.1"/>
    </source>
</evidence>
<dbReference type="InterPro" id="IPR006671">
    <property type="entry name" value="Cyclin_N"/>
</dbReference>
<evidence type="ECO:0000256" key="3">
    <source>
        <dbReference type="ARBA" id="ARBA00023127"/>
    </source>
</evidence>
<dbReference type="Pfam" id="PF16899">
    <property type="entry name" value="Cyclin_C_2"/>
    <property type="match status" value="1"/>
</dbReference>
<evidence type="ECO:0000256" key="2">
    <source>
        <dbReference type="ARBA" id="ARBA00019496"/>
    </source>
</evidence>
<comment type="subunit">
    <text evidence="6">Associates primarily with CDK7 and MAT1 to form the CAK complex. CAK can further associate with the core-TFIIH to form the TFIIH basal transcription factor.</text>
</comment>
<proteinExistence type="inferred from homology"/>